<dbReference type="SMART" id="SM00382">
    <property type="entry name" value="AAA"/>
    <property type="match status" value="1"/>
</dbReference>
<dbReference type="PROSITE" id="PS00211">
    <property type="entry name" value="ABC_TRANSPORTER_1"/>
    <property type="match status" value="1"/>
</dbReference>
<evidence type="ECO:0000256" key="1">
    <source>
        <dbReference type="ARBA" id="ARBA00005417"/>
    </source>
</evidence>
<dbReference type="PROSITE" id="PS50893">
    <property type="entry name" value="ABC_TRANSPORTER_2"/>
    <property type="match status" value="1"/>
</dbReference>
<dbReference type="GO" id="GO:0016887">
    <property type="term" value="F:ATP hydrolysis activity"/>
    <property type="evidence" value="ECO:0007669"/>
    <property type="project" value="InterPro"/>
</dbReference>
<reference evidence="6 7" key="1">
    <citation type="submission" date="2018-01" db="EMBL/GenBank/DDBJ databases">
        <title>Glutamicibacter soli strain NHPC-3 Whole genome sequence and assembly.</title>
        <authorList>
            <person name="Choudhury P."/>
            <person name="Gupta D."/>
            <person name="Sengupta K."/>
            <person name="Jawed A."/>
            <person name="Sultana N."/>
            <person name="Saha P."/>
        </authorList>
    </citation>
    <scope>NUCLEOTIDE SEQUENCE [LARGE SCALE GENOMIC DNA]</scope>
    <source>
        <strain evidence="6 7">NHPC-3</strain>
    </source>
</reference>
<dbReference type="SUPFAM" id="SSF52540">
    <property type="entry name" value="P-loop containing nucleoside triphosphate hydrolases"/>
    <property type="match status" value="1"/>
</dbReference>
<evidence type="ECO:0000259" key="5">
    <source>
        <dbReference type="PROSITE" id="PS50893"/>
    </source>
</evidence>
<comment type="similarity">
    <text evidence="1">Belongs to the ABC transporter superfamily.</text>
</comment>
<keyword evidence="3" id="KW-0547">Nucleotide-binding</keyword>
<organism evidence="6 7">
    <name type="scientific">Glutamicibacter soli</name>
    <dbReference type="NCBI Taxonomy" id="453836"/>
    <lineage>
        <taxon>Bacteria</taxon>
        <taxon>Bacillati</taxon>
        <taxon>Actinomycetota</taxon>
        <taxon>Actinomycetes</taxon>
        <taxon>Micrococcales</taxon>
        <taxon>Micrococcaceae</taxon>
        <taxon>Glutamicibacter</taxon>
    </lineage>
</organism>
<dbReference type="InterPro" id="IPR017871">
    <property type="entry name" value="ABC_transporter-like_CS"/>
</dbReference>
<dbReference type="PANTHER" id="PTHR43553">
    <property type="entry name" value="HEAVY METAL TRANSPORTER"/>
    <property type="match status" value="1"/>
</dbReference>
<dbReference type="GO" id="GO:0042626">
    <property type="term" value="F:ATPase-coupled transmembrane transporter activity"/>
    <property type="evidence" value="ECO:0007669"/>
    <property type="project" value="TreeGrafter"/>
</dbReference>
<evidence type="ECO:0000313" key="7">
    <source>
        <dbReference type="Proteomes" id="UP000252167"/>
    </source>
</evidence>
<dbReference type="InterPro" id="IPR003593">
    <property type="entry name" value="AAA+_ATPase"/>
</dbReference>
<sequence>MNLPQIQLENVTVSYDDRDVLTNLTLALNEQRIGIIGANGAGKSTLSRLLNGLVLPTTGTVRVGELTTAKHAKQIRRDVGFVFQNPANQIIMPLVAEDIAFGLKNLGLGKQERQFRVADTLAQLNITHLAERESHTLSGGEQQMVALAAVIAMQPRTIVFDEPTTMLDLKNRLAFQREIARLDQRAIVVTHDLEILEDFDRVVVVTDGGIGFDGAPDQAIAHYRQWSHA</sequence>
<comment type="caution">
    <text evidence="6">The sequence shown here is derived from an EMBL/GenBank/DDBJ whole genome shotgun (WGS) entry which is preliminary data.</text>
</comment>
<feature type="domain" description="ABC transporter" evidence="5">
    <location>
        <begin position="6"/>
        <end position="229"/>
    </location>
</feature>
<evidence type="ECO:0000313" key="6">
    <source>
        <dbReference type="EMBL" id="RBM04024.1"/>
    </source>
</evidence>
<proteinExistence type="inferred from homology"/>
<dbReference type="CDD" id="cd03225">
    <property type="entry name" value="ABC_cobalt_CbiO_domain1"/>
    <property type="match status" value="1"/>
</dbReference>
<evidence type="ECO:0000256" key="3">
    <source>
        <dbReference type="ARBA" id="ARBA00022741"/>
    </source>
</evidence>
<dbReference type="EMBL" id="POAF01000001">
    <property type="protein sequence ID" value="RBM04024.1"/>
    <property type="molecule type" value="Genomic_DNA"/>
</dbReference>
<dbReference type="InterPro" id="IPR027417">
    <property type="entry name" value="P-loop_NTPase"/>
</dbReference>
<gene>
    <name evidence="6" type="ORF">C1H84_01625</name>
</gene>
<accession>A0A365YPZ5</accession>
<dbReference type="InterPro" id="IPR015856">
    <property type="entry name" value="ABC_transpr_CbiO/EcfA_su"/>
</dbReference>
<keyword evidence="7" id="KW-1185">Reference proteome</keyword>
<evidence type="ECO:0000256" key="4">
    <source>
        <dbReference type="ARBA" id="ARBA00022840"/>
    </source>
</evidence>
<dbReference type="RefSeq" id="WP_082344783.1">
    <property type="nucleotide sequence ID" value="NZ_CM125969.1"/>
</dbReference>
<keyword evidence="4 6" id="KW-0067">ATP-binding</keyword>
<name>A0A365YPZ5_9MICC</name>
<keyword evidence="2" id="KW-0813">Transport</keyword>
<dbReference type="Pfam" id="PF00005">
    <property type="entry name" value="ABC_tran"/>
    <property type="match status" value="1"/>
</dbReference>
<dbReference type="GO" id="GO:0043190">
    <property type="term" value="C:ATP-binding cassette (ABC) transporter complex"/>
    <property type="evidence" value="ECO:0007669"/>
    <property type="project" value="TreeGrafter"/>
</dbReference>
<dbReference type="PANTHER" id="PTHR43553:SF24">
    <property type="entry name" value="ENERGY-COUPLING FACTOR TRANSPORTER ATP-BINDING PROTEIN ECFA1"/>
    <property type="match status" value="1"/>
</dbReference>
<dbReference type="InterPro" id="IPR050095">
    <property type="entry name" value="ECF_ABC_transporter_ATP-bd"/>
</dbReference>
<dbReference type="Proteomes" id="UP000252167">
    <property type="component" value="Unassembled WGS sequence"/>
</dbReference>
<evidence type="ECO:0000256" key="2">
    <source>
        <dbReference type="ARBA" id="ARBA00022448"/>
    </source>
</evidence>
<dbReference type="InterPro" id="IPR003439">
    <property type="entry name" value="ABC_transporter-like_ATP-bd"/>
</dbReference>
<protein>
    <submittedName>
        <fullName evidence="6">ABC transporter ATP-binding protein</fullName>
    </submittedName>
</protein>
<dbReference type="GO" id="GO:0005524">
    <property type="term" value="F:ATP binding"/>
    <property type="evidence" value="ECO:0007669"/>
    <property type="project" value="UniProtKB-KW"/>
</dbReference>
<dbReference type="Gene3D" id="3.40.50.300">
    <property type="entry name" value="P-loop containing nucleotide triphosphate hydrolases"/>
    <property type="match status" value="1"/>
</dbReference>
<dbReference type="AlphaFoldDB" id="A0A365YPZ5"/>